<reference evidence="2" key="1">
    <citation type="submission" date="2019-03" db="EMBL/GenBank/DDBJ databases">
        <title>Single cell metagenomics reveals metabolic interactions within the superorganism composed of flagellate Streblomastix strix and complex community of Bacteroidetes bacteria on its surface.</title>
        <authorList>
            <person name="Treitli S.C."/>
            <person name="Kolisko M."/>
            <person name="Husnik F."/>
            <person name="Keeling P."/>
            <person name="Hampl V."/>
        </authorList>
    </citation>
    <scope>NUCLEOTIDE SEQUENCE</scope>
    <source>
        <strain evidence="2">STM</strain>
    </source>
</reference>
<dbReference type="InterPro" id="IPR021561">
    <property type="entry name" value="AbiEi_3"/>
</dbReference>
<dbReference type="Pfam" id="PF11459">
    <property type="entry name" value="AbiEi_3"/>
    <property type="match status" value="1"/>
</dbReference>
<proteinExistence type="predicted"/>
<dbReference type="InterPro" id="IPR033455">
    <property type="entry name" value="AbiEi_3_N"/>
</dbReference>
<gene>
    <name evidence="2" type="ORF">EZS27_017606</name>
</gene>
<feature type="domain" description="Transcriptional regulator AbiEi antitoxin N-terminal" evidence="1">
    <location>
        <begin position="26"/>
        <end position="117"/>
    </location>
</feature>
<name>A0A5J4RLT1_9ZZZZ</name>
<dbReference type="Pfam" id="PF17194">
    <property type="entry name" value="AbiEi_3_N"/>
    <property type="match status" value="1"/>
</dbReference>
<dbReference type="EMBL" id="SNRY01001041">
    <property type="protein sequence ID" value="KAA6334043.1"/>
    <property type="molecule type" value="Genomic_DNA"/>
</dbReference>
<accession>A0A5J4RLT1</accession>
<evidence type="ECO:0000259" key="1">
    <source>
        <dbReference type="Pfam" id="PF17194"/>
    </source>
</evidence>
<dbReference type="AlphaFoldDB" id="A0A5J4RLT1"/>
<sequence>MSIQKTNFTFAVEYNILLYIMNIEKTSKINQLLLKSYPGMLYFSSWLKKNGYSDQLLKRYRSSGWLSALSKGVMYRTGDKLLSYPALASYNRQLGKNFHVAAHSALELYGFNHYVPMGKPVLMVGHPKDQLVPDWMKKGDFDKTLKFFSTEAFIKPRLSTFGVEGVDLLVSLPEQAFLECLLLVPKQYAFMDLFYIMEQLTTCRPEILQDLLEYTENIKVKRMFLYMAEKANHYWFKSLDVNKIEIGTAKHQLVENGVYVPKYKITVPKDLYEYE</sequence>
<protein>
    <recommendedName>
        <fullName evidence="1">Transcriptional regulator AbiEi antitoxin N-terminal domain-containing protein</fullName>
    </recommendedName>
</protein>
<organism evidence="2">
    <name type="scientific">termite gut metagenome</name>
    <dbReference type="NCBI Taxonomy" id="433724"/>
    <lineage>
        <taxon>unclassified sequences</taxon>
        <taxon>metagenomes</taxon>
        <taxon>organismal metagenomes</taxon>
    </lineage>
</organism>
<comment type="caution">
    <text evidence="2">The sequence shown here is derived from an EMBL/GenBank/DDBJ whole genome shotgun (WGS) entry which is preliminary data.</text>
</comment>
<evidence type="ECO:0000313" key="2">
    <source>
        <dbReference type="EMBL" id="KAA6334043.1"/>
    </source>
</evidence>